<dbReference type="HOGENOM" id="CLU_110735_4_0_5"/>
<dbReference type="EnsemblBacteria" id="BAC49637">
    <property type="protein sequence ID" value="BAC49637"/>
    <property type="gene ID" value="BAC49637"/>
</dbReference>
<dbReference type="InParanoid" id="Q89M21"/>
<feature type="transmembrane region" description="Helical" evidence="1">
    <location>
        <begin position="136"/>
        <end position="169"/>
    </location>
</feature>
<feature type="transmembrane region" description="Helical" evidence="1">
    <location>
        <begin position="175"/>
        <end position="193"/>
    </location>
</feature>
<reference evidence="4" key="1">
    <citation type="journal article" date="2002" name="DNA Res.">
        <title>Complete genomic sequence of nitrogen-fixing symbiotic bacterium Bradyrhizobium japonicum USDA110.</title>
        <authorList>
            <person name="Kaneko T."/>
            <person name="Nakamura Y."/>
            <person name="Sato S."/>
            <person name="Minamisawa K."/>
            <person name="Uchiumi T."/>
            <person name="Sasamoto S."/>
            <person name="Watanabe A."/>
            <person name="Idesawa K."/>
            <person name="Iriguchi M."/>
            <person name="Kawashima K."/>
            <person name="Kohara M."/>
            <person name="Matsumoto M."/>
            <person name="Shimpo S."/>
            <person name="Tsuruoka H."/>
            <person name="Wada T."/>
            <person name="Yamada M."/>
            <person name="Tabata S."/>
        </authorList>
    </citation>
    <scope>NUCLEOTIDE SEQUENCE [LARGE SCALE GENOMIC DNA]</scope>
    <source>
        <strain evidence="4">JCM 10833 / BCRC 13528 / IAM 13628 / NBRC 14792 / USDA 110</strain>
    </source>
</reference>
<sequence>MERWWWYRLGFQASSNFSLGLWVLAFAGTTLDGLEDACVIHWPWHAARTELSMISRRALELATAILTGSFGVAVVVSSLDNGIGWSSAGVDAGTFPFLTGIIIVLGSLYNLVRGLLPATTLASVPIAITPIELRRLAGLFVPAAIFVAAIPLVGMYIASSLYVFAVLAIPRHQSVPRALAMAAATALALYVVFERMFQVSLPHGALAAAFGI</sequence>
<dbReference type="eggNOG" id="ENOG5032TS6">
    <property type="taxonomic scope" value="Bacteria"/>
</dbReference>
<dbReference type="EMBL" id="BA000040">
    <property type="protein sequence ID" value="BAC49637.1"/>
    <property type="molecule type" value="Genomic_DNA"/>
</dbReference>
<dbReference type="AlphaFoldDB" id="Q89M21"/>
<dbReference type="Pfam" id="PF07331">
    <property type="entry name" value="TctB"/>
    <property type="match status" value="1"/>
</dbReference>
<dbReference type="InterPro" id="IPR009936">
    <property type="entry name" value="DUF1468"/>
</dbReference>
<protein>
    <submittedName>
        <fullName evidence="3">Blr4372 protein</fullName>
    </submittedName>
</protein>
<gene>
    <name evidence="3" type="ordered locus">blr4372</name>
</gene>
<evidence type="ECO:0000256" key="1">
    <source>
        <dbReference type="SAM" id="Phobius"/>
    </source>
</evidence>
<organism evidence="3 4">
    <name type="scientific">Bradyrhizobium diazoefficiens (strain JCM 10833 / BCRC 13528 / IAM 13628 / NBRC 14792 / USDA 110)</name>
    <dbReference type="NCBI Taxonomy" id="224911"/>
    <lineage>
        <taxon>Bacteria</taxon>
        <taxon>Pseudomonadati</taxon>
        <taxon>Pseudomonadota</taxon>
        <taxon>Alphaproteobacteria</taxon>
        <taxon>Hyphomicrobiales</taxon>
        <taxon>Nitrobacteraceae</taxon>
        <taxon>Bradyrhizobium</taxon>
    </lineage>
</organism>
<evidence type="ECO:0000313" key="3">
    <source>
        <dbReference type="EMBL" id="BAC49637.1"/>
    </source>
</evidence>
<feature type="transmembrane region" description="Helical" evidence="1">
    <location>
        <begin position="97"/>
        <end position="116"/>
    </location>
</feature>
<dbReference type="Proteomes" id="UP000002526">
    <property type="component" value="Chromosome"/>
</dbReference>
<feature type="domain" description="DUF1468" evidence="2">
    <location>
        <begin position="66"/>
        <end position="202"/>
    </location>
</feature>
<evidence type="ECO:0000313" key="4">
    <source>
        <dbReference type="Proteomes" id="UP000002526"/>
    </source>
</evidence>
<keyword evidence="4" id="KW-1185">Reference proteome</keyword>
<accession>Q89M21</accession>
<keyword evidence="1" id="KW-0812">Transmembrane</keyword>
<dbReference type="PhylomeDB" id="Q89M21"/>
<feature type="transmembrane region" description="Helical" evidence="1">
    <location>
        <begin position="58"/>
        <end position="77"/>
    </location>
</feature>
<dbReference type="OrthoDB" id="6183775at2"/>
<evidence type="ECO:0000259" key="2">
    <source>
        <dbReference type="Pfam" id="PF07331"/>
    </source>
</evidence>
<dbReference type="PATRIC" id="fig|224911.5.peg.4409"/>
<keyword evidence="1" id="KW-0472">Membrane</keyword>
<proteinExistence type="predicted"/>
<name>Q89M21_BRADU</name>
<keyword evidence="1" id="KW-1133">Transmembrane helix</keyword>
<dbReference type="KEGG" id="bja:blr4372"/>
<dbReference type="STRING" id="224911.AAV28_18940"/>